<dbReference type="Pfam" id="PF01833">
    <property type="entry name" value="TIG"/>
    <property type="match status" value="1"/>
</dbReference>
<dbReference type="InterPro" id="IPR002909">
    <property type="entry name" value="IPT_dom"/>
</dbReference>
<dbReference type="Gene3D" id="2.60.40.10">
    <property type="entry name" value="Immunoglobulins"/>
    <property type="match status" value="1"/>
</dbReference>
<dbReference type="PANTHER" id="PTHR31378:SF17">
    <property type="match status" value="1"/>
</dbReference>
<feature type="transmembrane region" description="Helical" evidence="1">
    <location>
        <begin position="662"/>
        <end position="684"/>
    </location>
</feature>
<dbReference type="RefSeq" id="XP_020428240.1">
    <property type="nucleotide sequence ID" value="XM_020581453.1"/>
</dbReference>
<dbReference type="EMBL" id="ADBJ01000050">
    <property type="protein sequence ID" value="EFA76106.1"/>
    <property type="molecule type" value="Genomic_DNA"/>
</dbReference>
<dbReference type="InterPro" id="IPR000742">
    <property type="entry name" value="EGF"/>
</dbReference>
<keyword evidence="1" id="KW-0472">Membrane</keyword>
<dbReference type="Pfam" id="PF22933">
    <property type="entry name" value="ComC_SSD"/>
    <property type="match status" value="1"/>
</dbReference>
<dbReference type="GeneID" id="31366154"/>
<protein>
    <recommendedName>
        <fullName evidence="2 3">EGF-like domain-containing protein</fullName>
    </recommendedName>
</protein>
<dbReference type="Pfam" id="PF23106">
    <property type="entry name" value="EGF_Teneurin"/>
    <property type="match status" value="1"/>
</dbReference>
<evidence type="ECO:0000256" key="1">
    <source>
        <dbReference type="SAM" id="Phobius"/>
    </source>
</evidence>
<dbReference type="AlphaFoldDB" id="D3BRS4"/>
<keyword evidence="1" id="KW-1133">Transmembrane helix</keyword>
<keyword evidence="1" id="KW-0812">Transmembrane</keyword>
<dbReference type="InterPro" id="IPR013783">
    <property type="entry name" value="Ig-like_fold"/>
</dbReference>
<dbReference type="CDD" id="cd00603">
    <property type="entry name" value="IPT_PCSR"/>
    <property type="match status" value="1"/>
</dbReference>
<dbReference type="CDD" id="cd12087">
    <property type="entry name" value="TM_EGFR-like"/>
    <property type="match status" value="1"/>
</dbReference>
<dbReference type="InterPro" id="IPR014756">
    <property type="entry name" value="Ig_E-set"/>
</dbReference>
<feature type="domain" description="EGF-like" evidence="2 3">
    <location>
        <begin position="408"/>
        <end position="419"/>
    </location>
</feature>
<accession>D3BRS4</accession>
<gene>
    <name evidence="4" type="ORF">PPL_10685</name>
</gene>
<dbReference type="Proteomes" id="UP000001396">
    <property type="component" value="Unassembled WGS sequence"/>
</dbReference>
<organism evidence="4 5">
    <name type="scientific">Heterostelium pallidum (strain ATCC 26659 / Pp 5 / PN500)</name>
    <name type="common">Cellular slime mold</name>
    <name type="synonym">Polysphondylium pallidum</name>
    <dbReference type="NCBI Taxonomy" id="670386"/>
    <lineage>
        <taxon>Eukaryota</taxon>
        <taxon>Amoebozoa</taxon>
        <taxon>Evosea</taxon>
        <taxon>Eumycetozoa</taxon>
        <taxon>Dictyostelia</taxon>
        <taxon>Acytosteliales</taxon>
        <taxon>Acytosteliaceae</taxon>
        <taxon>Heterostelium</taxon>
    </lineage>
</organism>
<dbReference type="SUPFAM" id="SSF81296">
    <property type="entry name" value="E set domains"/>
    <property type="match status" value="1"/>
</dbReference>
<comment type="caution">
    <text evidence="4">The sequence shown here is derived from an EMBL/GenBank/DDBJ whole genome shotgun (WGS) entry which is preliminary data.</text>
</comment>
<reference evidence="4 5" key="1">
    <citation type="journal article" date="2011" name="Genome Res.">
        <title>Phylogeny-wide analysis of social amoeba genomes highlights ancient origins for complex intercellular communication.</title>
        <authorList>
            <person name="Heidel A.J."/>
            <person name="Lawal H.M."/>
            <person name="Felder M."/>
            <person name="Schilde C."/>
            <person name="Helps N.R."/>
            <person name="Tunggal B."/>
            <person name="Rivero F."/>
            <person name="John U."/>
            <person name="Schleicher M."/>
            <person name="Eichinger L."/>
            <person name="Platzer M."/>
            <person name="Noegel A.A."/>
            <person name="Schaap P."/>
            <person name="Gloeckner G."/>
        </authorList>
    </citation>
    <scope>NUCLEOTIDE SEQUENCE [LARGE SCALE GENOMIC DNA]</scope>
    <source>
        <strain evidence="5">ATCC 26659 / Pp 5 / PN500</strain>
    </source>
</reference>
<proteinExistence type="predicted"/>
<evidence type="ECO:0000259" key="3">
    <source>
        <dbReference type="PROSITE" id="PS01186"/>
    </source>
</evidence>
<dbReference type="STRING" id="670386.D3BRS4"/>
<dbReference type="InParanoid" id="D3BRS4"/>
<name>D3BRS4_HETP5</name>
<evidence type="ECO:0000313" key="5">
    <source>
        <dbReference type="Proteomes" id="UP000001396"/>
    </source>
</evidence>
<evidence type="ECO:0000259" key="2">
    <source>
        <dbReference type="PROSITE" id="PS00022"/>
    </source>
</evidence>
<dbReference type="PROSITE" id="PS01186">
    <property type="entry name" value="EGF_2"/>
    <property type="match status" value="1"/>
</dbReference>
<sequence length="705" mass="76793">MEGDFFTKSKNLVRVIAAYNPGLFIPLEAVGNSTIKYLYMQNCSAYLIPEDLLDGGLMDLNANGVDFQGSYYPQVMMCAPYELISHTIPDSEVFDYAALHPGYRNYVSDSKFINFNQNFNTRTCVPTIGFISTLASNLANFTISGADLGPFSDYTTVTLSSPYISSVVLNCSIIKPNRSYQCVNPRTMTGIVSLNLRVNNSIIPNPQTTVNVATARPFVTSVSAAPTRGGPVTVTGENLFLRQDAQSYVRVGAASSGVYITNYKILVPFKSFSFNMVSGFGGNISLYINVTNIGSNLATTPTIYYAAPVIFEASLTANIEQNLTISGDNFWNDSSLVSVSIDSQPCPVVSSDFSNIVCKPQIYPFKAGGLPLSVKVNDKTTTGSVYFIDTGICPNQCNSNGNCTVNGCVCFKGFTGPGCKDKIIYVDHNVNKTKPDTTIGAKEIDAILSIVALRELDSNGGLITEYPFNTWAFDNQTENIYIYKTNASSTNITVTVQWFEDASNFSFGGQVIPIGSNTIKYSIEMTNYSFRDKLSTLQLVMSATMSSSESDPCSQNQVGKSTDSTSIQWIKLTVNNRSLYGRFIKTGYIDGRSEVLSNHLLDSNYRVIESTDGKSTSSNTAQTYIGLNIPQYETSIFLDPDFSVLVSDDKPQCKSGLSVGQIAGIVVGAAVFVVIVAIIGAFLLRRKFKIFIDGKKIKMVEINKS</sequence>
<dbReference type="InterPro" id="IPR054484">
    <property type="entry name" value="ComC_SSD"/>
</dbReference>
<dbReference type="PROSITE" id="PS00022">
    <property type="entry name" value="EGF_1"/>
    <property type="match status" value="1"/>
</dbReference>
<keyword evidence="5" id="KW-1185">Reference proteome</keyword>
<evidence type="ECO:0000313" key="4">
    <source>
        <dbReference type="EMBL" id="EFA76106.1"/>
    </source>
</evidence>
<dbReference type="PANTHER" id="PTHR31378">
    <property type="entry name" value="EGF-LIKE DOMAIN-CONTAINING PROTEIN-RELATED-RELATED"/>
    <property type="match status" value="1"/>
</dbReference>